<dbReference type="AlphaFoldDB" id="A0A4R9JUZ8"/>
<evidence type="ECO:0000256" key="8">
    <source>
        <dbReference type="ARBA" id="ARBA00033064"/>
    </source>
</evidence>
<organism evidence="11 12">
    <name type="scientific">Leptospira ognonensis</name>
    <dbReference type="NCBI Taxonomy" id="2484945"/>
    <lineage>
        <taxon>Bacteria</taxon>
        <taxon>Pseudomonadati</taxon>
        <taxon>Spirochaetota</taxon>
        <taxon>Spirochaetia</taxon>
        <taxon>Leptospirales</taxon>
        <taxon>Leptospiraceae</taxon>
        <taxon>Leptospira</taxon>
    </lineage>
</organism>
<gene>
    <name evidence="11" type="ORF">EHQ58_15700</name>
</gene>
<name>A0A4R9JUZ8_9LEPT</name>
<evidence type="ECO:0000256" key="2">
    <source>
        <dbReference type="ARBA" id="ARBA00004735"/>
    </source>
</evidence>
<dbReference type="Pfam" id="PF01379">
    <property type="entry name" value="Porphobil_deam"/>
    <property type="match status" value="1"/>
</dbReference>
<dbReference type="GO" id="GO:0004418">
    <property type="term" value="F:hydroxymethylbilane synthase activity"/>
    <property type="evidence" value="ECO:0007669"/>
    <property type="project" value="UniProtKB-EC"/>
</dbReference>
<evidence type="ECO:0000256" key="6">
    <source>
        <dbReference type="ARBA" id="ARBA00023244"/>
    </source>
</evidence>
<dbReference type="PRINTS" id="PR00151">
    <property type="entry name" value="PORPHBDMNASE"/>
</dbReference>
<dbReference type="GO" id="GO:0005737">
    <property type="term" value="C:cytoplasm"/>
    <property type="evidence" value="ECO:0007669"/>
    <property type="project" value="TreeGrafter"/>
</dbReference>
<evidence type="ECO:0000313" key="12">
    <source>
        <dbReference type="Proteomes" id="UP000297693"/>
    </source>
</evidence>
<dbReference type="InterPro" id="IPR000860">
    <property type="entry name" value="HemC"/>
</dbReference>
<protein>
    <recommendedName>
        <fullName evidence="4">hydroxymethylbilane synthase</fullName>
        <ecNumber evidence="4">2.5.1.61</ecNumber>
    </recommendedName>
    <alternativeName>
        <fullName evidence="8">Hydroxymethylbilane synthase</fullName>
    </alternativeName>
    <alternativeName>
        <fullName evidence="7">Pre-uroporphyrinogen synthase</fullName>
    </alternativeName>
</protein>
<keyword evidence="5" id="KW-0808">Transferase</keyword>
<dbReference type="OrthoDB" id="9810298at2"/>
<evidence type="ECO:0000256" key="4">
    <source>
        <dbReference type="ARBA" id="ARBA00012655"/>
    </source>
</evidence>
<evidence type="ECO:0000256" key="5">
    <source>
        <dbReference type="ARBA" id="ARBA00022679"/>
    </source>
</evidence>
<comment type="similarity">
    <text evidence="3">Belongs to the HMBS family.</text>
</comment>
<dbReference type="PANTHER" id="PTHR11557">
    <property type="entry name" value="PORPHOBILINOGEN DEAMINASE"/>
    <property type="match status" value="1"/>
</dbReference>
<keyword evidence="12" id="KW-1185">Reference proteome</keyword>
<proteinExistence type="inferred from homology"/>
<feature type="domain" description="Porphobilinogen deaminase N-terminal" evidence="10">
    <location>
        <begin position="10"/>
        <end position="246"/>
    </location>
</feature>
<reference evidence="11" key="1">
    <citation type="journal article" date="2019" name="PLoS Negl. Trop. Dis.">
        <title>Revisiting the worldwide diversity of Leptospira species in the environment.</title>
        <authorList>
            <person name="Vincent A.T."/>
            <person name="Schiettekatte O."/>
            <person name="Bourhy P."/>
            <person name="Veyrier F.J."/>
            <person name="Picardeau M."/>
        </authorList>
    </citation>
    <scope>NUCLEOTIDE SEQUENCE [LARGE SCALE GENOMIC DNA]</scope>
    <source>
        <strain evidence="11">201702476</strain>
    </source>
</reference>
<keyword evidence="6" id="KW-0627">Porphyrin biosynthesis</keyword>
<evidence type="ECO:0000256" key="7">
    <source>
        <dbReference type="ARBA" id="ARBA00030685"/>
    </source>
</evidence>
<evidence type="ECO:0000256" key="9">
    <source>
        <dbReference type="ARBA" id="ARBA00048169"/>
    </source>
</evidence>
<dbReference type="GO" id="GO:0006783">
    <property type="term" value="P:heme biosynthetic process"/>
    <property type="evidence" value="ECO:0007669"/>
    <property type="project" value="TreeGrafter"/>
</dbReference>
<dbReference type="InterPro" id="IPR022417">
    <property type="entry name" value="Porphobilin_deaminase_N"/>
</dbReference>
<evidence type="ECO:0000313" key="11">
    <source>
        <dbReference type="EMBL" id="TGL56642.1"/>
    </source>
</evidence>
<sequence length="512" mass="58625">MGRSTSSMLLKIGSRASTLAKIQSYSVGEKLKETFPELEIEYIFQESKGDKDLVTPLWKLSGQSIFTKDLQDALLAGKIDAIVHSWKDLELNDRDLTKVFSVLSRADERDVLLFKKDHRNQPPSKLKVLTSSPRREYNLTLFIRNFFPSSLANQALEFESVRGNIQTRFKKFIESDASAILIAKAALDRILSADIFLTQIHEIKETQEFLKSKLLECFFMVIPLSQNPCAPAQGALCVEMRANDLHSQNYIHAIVDKNSEANALKERAILKNYGGGCHQKIGVSVIKRDYGEITYLRGITDEGQILNQISFTRTYPLKFKKSEVWPSESNKLKKNRLLLNVEIPALFDLYVTKSFSLPRSAEHTLNDRIVWCSGVKTWSELAARDIWVHGTSDGLGEAEEMNLSHLVPRKLNFLKLTHDDSQDQFLATLKTYHLELQEKSEGIENHEQIQAAYWSSGSEFFYLINHYPHWKNLIHFCGPGTTYSKIKQYLGESATVYICPSYKYWEENYLEN</sequence>
<dbReference type="EC" id="2.5.1.61" evidence="4"/>
<comment type="pathway">
    <text evidence="2">Porphyrin-containing compound metabolism; protoporphyrin-IX biosynthesis; coproporphyrinogen-III from 5-aminolevulinate: step 2/4.</text>
</comment>
<comment type="caution">
    <text evidence="11">The sequence shown here is derived from an EMBL/GenBank/DDBJ whole genome shotgun (WGS) entry which is preliminary data.</text>
</comment>
<comment type="function">
    <text evidence="1">Tetrapolymerization of the monopyrrole PBG into the hydroxymethylbilane pre-uroporphyrinogen in several discrete steps.</text>
</comment>
<evidence type="ECO:0000256" key="3">
    <source>
        <dbReference type="ARBA" id="ARBA00005638"/>
    </source>
</evidence>
<dbReference type="PANTHER" id="PTHR11557:SF0">
    <property type="entry name" value="PORPHOBILINOGEN DEAMINASE"/>
    <property type="match status" value="1"/>
</dbReference>
<evidence type="ECO:0000259" key="10">
    <source>
        <dbReference type="Pfam" id="PF01379"/>
    </source>
</evidence>
<comment type="catalytic activity">
    <reaction evidence="9">
        <text>4 porphobilinogen + H2O = hydroxymethylbilane + 4 NH4(+)</text>
        <dbReference type="Rhea" id="RHEA:13185"/>
        <dbReference type="ChEBI" id="CHEBI:15377"/>
        <dbReference type="ChEBI" id="CHEBI:28938"/>
        <dbReference type="ChEBI" id="CHEBI:57845"/>
        <dbReference type="ChEBI" id="CHEBI:58126"/>
        <dbReference type="EC" id="2.5.1.61"/>
    </reaction>
</comment>
<dbReference type="SUPFAM" id="SSF53850">
    <property type="entry name" value="Periplasmic binding protein-like II"/>
    <property type="match status" value="1"/>
</dbReference>
<dbReference type="EMBL" id="RQGD01000045">
    <property type="protein sequence ID" value="TGL56642.1"/>
    <property type="molecule type" value="Genomic_DNA"/>
</dbReference>
<accession>A0A4R9JUZ8</accession>
<evidence type="ECO:0000256" key="1">
    <source>
        <dbReference type="ARBA" id="ARBA00002869"/>
    </source>
</evidence>
<dbReference type="Gene3D" id="3.40.190.10">
    <property type="entry name" value="Periplasmic binding protein-like II"/>
    <property type="match status" value="2"/>
</dbReference>
<dbReference type="Proteomes" id="UP000297693">
    <property type="component" value="Unassembled WGS sequence"/>
</dbReference>